<keyword evidence="1" id="KW-0472">Membrane</keyword>
<sequence length="328" mass="37361">MKLFFRIILSALLLFVISSVIFVAVLNWAGTKVVNAFLNLSVNAPAKVEKFETNWLLTEMVVENLQIYNPEGFPKGKLLEVEKLWVNLFPLYTFFKPYTEIEIQNGHLNFIRREDNATNVAVAFKIPYEKAKVKPLTFEVEKLNAKLYVEPLEKNINYTAKGIFKGLGNNAKFEIKGYGNFGSKETVTDFTVYNWNIRNNPVLSTLAEILNEPKLKELTLSKIEGKIETKGDWIIFPERDTKAFVINDVLFAIIHKGSKYNLKTKEINATITLYSPLKVTVKVSGTSESPEVEILNLKSREIEEKIKTLGEKVFQNLLNKVLSTPSTQ</sequence>
<feature type="transmembrane region" description="Helical" evidence="1">
    <location>
        <begin position="7"/>
        <end position="29"/>
    </location>
</feature>
<evidence type="ECO:0000313" key="3">
    <source>
        <dbReference type="Proteomes" id="UP000606463"/>
    </source>
</evidence>
<comment type="caution">
    <text evidence="2">The sequence shown here is derived from an EMBL/GenBank/DDBJ whole genome shotgun (WGS) entry which is preliminary data.</text>
</comment>
<dbReference type="EMBL" id="DQVE01000002">
    <property type="protein sequence ID" value="HIP97795.1"/>
    <property type="molecule type" value="Genomic_DNA"/>
</dbReference>
<dbReference type="AlphaFoldDB" id="A0A9D1CEE6"/>
<reference evidence="2" key="1">
    <citation type="journal article" date="2020" name="ISME J.">
        <title>Gammaproteobacteria mediating utilization of methyl-, sulfur- and petroleum organic compounds in deep ocean hydrothermal plumes.</title>
        <authorList>
            <person name="Zhou Z."/>
            <person name="Liu Y."/>
            <person name="Pan J."/>
            <person name="Cron B.R."/>
            <person name="Toner B.M."/>
            <person name="Anantharaman K."/>
            <person name="Breier J.A."/>
            <person name="Dick G.J."/>
            <person name="Li M."/>
        </authorList>
    </citation>
    <scope>NUCLEOTIDE SEQUENCE</scope>
    <source>
        <strain evidence="2">SZUA-1501</strain>
    </source>
</reference>
<protein>
    <submittedName>
        <fullName evidence="2">Uncharacterized protein</fullName>
    </submittedName>
</protein>
<keyword evidence="1" id="KW-1133">Transmembrane helix</keyword>
<dbReference type="Proteomes" id="UP000606463">
    <property type="component" value="Unassembled WGS sequence"/>
</dbReference>
<accession>A0A9D1CEE6</accession>
<gene>
    <name evidence="2" type="ORF">EYH37_00275</name>
</gene>
<name>A0A9D1CEE6_AQUAO</name>
<evidence type="ECO:0000313" key="2">
    <source>
        <dbReference type="EMBL" id="HIP97795.1"/>
    </source>
</evidence>
<proteinExistence type="predicted"/>
<organism evidence="2 3">
    <name type="scientific">Aquifex aeolicus</name>
    <dbReference type="NCBI Taxonomy" id="63363"/>
    <lineage>
        <taxon>Bacteria</taxon>
        <taxon>Pseudomonadati</taxon>
        <taxon>Aquificota</taxon>
        <taxon>Aquificia</taxon>
        <taxon>Aquificales</taxon>
        <taxon>Aquificaceae</taxon>
        <taxon>Aquifex</taxon>
    </lineage>
</organism>
<evidence type="ECO:0000256" key="1">
    <source>
        <dbReference type="SAM" id="Phobius"/>
    </source>
</evidence>
<keyword evidence="1" id="KW-0812">Transmembrane</keyword>